<dbReference type="PANTHER" id="PTHR37834:SF2">
    <property type="entry name" value="ESTERASE, SGNH HYDROLASE-TYPE"/>
    <property type="match status" value="1"/>
</dbReference>
<dbReference type="InterPro" id="IPR040794">
    <property type="entry name" value="CE2_N"/>
</dbReference>
<sequence>MVSARKTPREKSEIDLKMLADKIKGPESRELRLKVFRGVFSYRPLNLFLMNQSSALFSGRRILLTACVVFSAGFFSAVQAESVDPDDEAIRYVGRFTEDYRFAWTGAEIETLFQGSTIAADLQVVAAPPAGLTVVVDGEPHFLKIGPGRGTYTLAEGLDPNEVHRISVVKRSEGARGTVKFYGFELPDGGELMRPDAPDRRILVIGDSITCGYGNEASDPKEGNTVENENGYMSYALIAARELDADAMLICWSGRGMYRNRGKNNDQKGTLPMLFDQTLPFDGEIEWDHSRFVPDVIVINLGTNDSAELNGAKPPLPKEGFVETYTEFLKRLREMAPDSVLILSIGPMQSGPVAGWLPEIAEEFDNASVLIYSKFQGKEDIGGHWHPSVLKDQKMAQQLVEVIEASTGWTTGSN</sequence>
<dbReference type="InterPro" id="IPR037461">
    <property type="entry name" value="CtCE2-like_dom"/>
</dbReference>
<name>A0A7X1AXH9_9BACT</name>
<evidence type="ECO:0000313" key="3">
    <source>
        <dbReference type="EMBL" id="MBC2601752.1"/>
    </source>
</evidence>
<dbReference type="InterPro" id="IPR052762">
    <property type="entry name" value="PCW_deacetylase/CE"/>
</dbReference>
<dbReference type="Gene3D" id="2.60.120.260">
    <property type="entry name" value="Galactose-binding domain-like"/>
    <property type="match status" value="1"/>
</dbReference>
<evidence type="ECO:0000313" key="4">
    <source>
        <dbReference type="Proteomes" id="UP000525652"/>
    </source>
</evidence>
<evidence type="ECO:0000259" key="1">
    <source>
        <dbReference type="Pfam" id="PF13472"/>
    </source>
</evidence>
<reference evidence="3 4" key="1">
    <citation type="submission" date="2020-07" db="EMBL/GenBank/DDBJ databases">
        <authorList>
            <person name="Feng X."/>
        </authorList>
    </citation>
    <scope>NUCLEOTIDE SEQUENCE [LARGE SCALE GENOMIC DNA]</scope>
    <source>
        <strain evidence="3 4">JCM14086</strain>
    </source>
</reference>
<organism evidence="3 4">
    <name type="scientific">Puniceicoccus vermicola</name>
    <dbReference type="NCBI Taxonomy" id="388746"/>
    <lineage>
        <taxon>Bacteria</taxon>
        <taxon>Pseudomonadati</taxon>
        <taxon>Verrucomicrobiota</taxon>
        <taxon>Opitutia</taxon>
        <taxon>Puniceicoccales</taxon>
        <taxon>Puniceicoccaceae</taxon>
        <taxon>Puniceicoccus</taxon>
    </lineage>
</organism>
<dbReference type="GO" id="GO:0052689">
    <property type="term" value="F:carboxylic ester hydrolase activity"/>
    <property type="evidence" value="ECO:0007669"/>
    <property type="project" value="InterPro"/>
</dbReference>
<dbReference type="Pfam" id="PF13472">
    <property type="entry name" value="Lipase_GDSL_2"/>
    <property type="match status" value="1"/>
</dbReference>
<dbReference type="Gene3D" id="3.40.50.1110">
    <property type="entry name" value="SGNH hydrolase"/>
    <property type="match status" value="1"/>
</dbReference>
<dbReference type="AlphaFoldDB" id="A0A7X1AXH9"/>
<protein>
    <recommendedName>
        <fullName evidence="5">Lipase</fullName>
    </recommendedName>
</protein>
<dbReference type="InterPro" id="IPR036514">
    <property type="entry name" value="SGNH_hydro_sf"/>
</dbReference>
<feature type="domain" description="SGNH hydrolase-type esterase" evidence="1">
    <location>
        <begin position="204"/>
        <end position="352"/>
    </location>
</feature>
<dbReference type="PANTHER" id="PTHR37834">
    <property type="entry name" value="GDSL-LIKE LIPASE/ACYLHYDROLASE DOMAIN PROTEIN (AFU_ORTHOLOGUE AFUA_2G00620)"/>
    <property type="match status" value="1"/>
</dbReference>
<dbReference type="InterPro" id="IPR013830">
    <property type="entry name" value="SGNH_hydro"/>
</dbReference>
<dbReference type="SUPFAM" id="SSF52266">
    <property type="entry name" value="SGNH hydrolase"/>
    <property type="match status" value="1"/>
</dbReference>
<evidence type="ECO:0000259" key="2">
    <source>
        <dbReference type="Pfam" id="PF17996"/>
    </source>
</evidence>
<dbReference type="Pfam" id="PF17996">
    <property type="entry name" value="CE2_N"/>
    <property type="match status" value="1"/>
</dbReference>
<dbReference type="EMBL" id="JACHVA010000075">
    <property type="protein sequence ID" value="MBC2601752.1"/>
    <property type="molecule type" value="Genomic_DNA"/>
</dbReference>
<evidence type="ECO:0008006" key="5">
    <source>
        <dbReference type="Google" id="ProtNLM"/>
    </source>
</evidence>
<dbReference type="Proteomes" id="UP000525652">
    <property type="component" value="Unassembled WGS sequence"/>
</dbReference>
<dbReference type="RefSeq" id="WP_354586564.1">
    <property type="nucleotide sequence ID" value="NZ_JBEPNX010000001.1"/>
</dbReference>
<gene>
    <name evidence="3" type="ORF">H5P30_08175</name>
</gene>
<keyword evidence="4" id="KW-1185">Reference proteome</keyword>
<dbReference type="CDD" id="cd01831">
    <property type="entry name" value="Endoglucanase_E_like"/>
    <property type="match status" value="1"/>
</dbReference>
<proteinExistence type="predicted"/>
<accession>A0A7X1AXH9</accession>
<comment type="caution">
    <text evidence="3">The sequence shown here is derived from an EMBL/GenBank/DDBJ whole genome shotgun (WGS) entry which is preliminary data.</text>
</comment>
<feature type="domain" description="Carbohydrate esterase 2 N-terminal" evidence="2">
    <location>
        <begin position="92"/>
        <end position="195"/>
    </location>
</feature>